<dbReference type="Pfam" id="PF16087">
    <property type="entry name" value="DUF4817"/>
    <property type="match status" value="1"/>
</dbReference>
<dbReference type="EMBL" id="CAXIPU020000407">
    <property type="protein sequence ID" value="CAL1671666.1"/>
    <property type="molecule type" value="Genomic_DNA"/>
</dbReference>
<dbReference type="AlphaFoldDB" id="A0AAV2MXM2"/>
<gene>
    <name evidence="2" type="ORF">LPLAT_LOCUS4588</name>
</gene>
<comment type="caution">
    <text evidence="2">The sequence shown here is derived from an EMBL/GenBank/DDBJ whole genome shotgun (WGS) entry which is preliminary data.</text>
</comment>
<keyword evidence="3" id="KW-1185">Reference proteome</keyword>
<evidence type="ECO:0000313" key="2">
    <source>
        <dbReference type="EMBL" id="CAL1671666.1"/>
    </source>
</evidence>
<proteinExistence type="predicted"/>
<sequence length="101" mass="11295">MADYTSQEYFDMLITYAEAGQSAYRAAIMYQEKFPGRRIPAHNVFVCFVRLASRAFTTDSLIPSCREMGAGRNRTAITPENVEAVLHAIDQDPTTSIRALS</sequence>
<name>A0AAV2MXM2_9HYME</name>
<protein>
    <recommendedName>
        <fullName evidence="1">DUF4817 domain-containing protein</fullName>
    </recommendedName>
</protein>
<evidence type="ECO:0000259" key="1">
    <source>
        <dbReference type="Pfam" id="PF16087"/>
    </source>
</evidence>
<evidence type="ECO:0000313" key="3">
    <source>
        <dbReference type="Proteomes" id="UP001497644"/>
    </source>
</evidence>
<organism evidence="2 3">
    <name type="scientific">Lasius platythorax</name>
    <dbReference type="NCBI Taxonomy" id="488582"/>
    <lineage>
        <taxon>Eukaryota</taxon>
        <taxon>Metazoa</taxon>
        <taxon>Ecdysozoa</taxon>
        <taxon>Arthropoda</taxon>
        <taxon>Hexapoda</taxon>
        <taxon>Insecta</taxon>
        <taxon>Pterygota</taxon>
        <taxon>Neoptera</taxon>
        <taxon>Endopterygota</taxon>
        <taxon>Hymenoptera</taxon>
        <taxon>Apocrita</taxon>
        <taxon>Aculeata</taxon>
        <taxon>Formicoidea</taxon>
        <taxon>Formicidae</taxon>
        <taxon>Formicinae</taxon>
        <taxon>Lasius</taxon>
        <taxon>Lasius</taxon>
    </lineage>
</organism>
<dbReference type="Proteomes" id="UP001497644">
    <property type="component" value="Unassembled WGS sequence"/>
</dbReference>
<dbReference type="InterPro" id="IPR032135">
    <property type="entry name" value="DUF4817"/>
</dbReference>
<reference evidence="2" key="1">
    <citation type="submission" date="2024-04" db="EMBL/GenBank/DDBJ databases">
        <authorList>
            <consortium name="Molecular Ecology Group"/>
        </authorList>
    </citation>
    <scope>NUCLEOTIDE SEQUENCE</scope>
</reference>
<accession>A0AAV2MXM2</accession>
<feature type="domain" description="DUF4817" evidence="1">
    <location>
        <begin position="5"/>
        <end position="50"/>
    </location>
</feature>